<comment type="caution">
    <text evidence="1">The sequence shown here is derived from an EMBL/GenBank/DDBJ whole genome shotgun (WGS) entry which is preliminary data.</text>
</comment>
<dbReference type="Proteomes" id="UP000499080">
    <property type="component" value="Unassembled WGS sequence"/>
</dbReference>
<organism evidence="1 2">
    <name type="scientific">Araneus ventricosus</name>
    <name type="common">Orbweaver spider</name>
    <name type="synonym">Epeira ventricosa</name>
    <dbReference type="NCBI Taxonomy" id="182803"/>
    <lineage>
        <taxon>Eukaryota</taxon>
        <taxon>Metazoa</taxon>
        <taxon>Ecdysozoa</taxon>
        <taxon>Arthropoda</taxon>
        <taxon>Chelicerata</taxon>
        <taxon>Arachnida</taxon>
        <taxon>Araneae</taxon>
        <taxon>Araneomorphae</taxon>
        <taxon>Entelegynae</taxon>
        <taxon>Araneoidea</taxon>
        <taxon>Araneidae</taxon>
        <taxon>Araneus</taxon>
    </lineage>
</organism>
<protein>
    <submittedName>
        <fullName evidence="1">Uncharacterized protein</fullName>
    </submittedName>
</protein>
<reference evidence="1 2" key="1">
    <citation type="journal article" date="2019" name="Sci. Rep.">
        <title>Orb-weaving spider Araneus ventricosus genome elucidates the spidroin gene catalogue.</title>
        <authorList>
            <person name="Kono N."/>
            <person name="Nakamura H."/>
            <person name="Ohtoshi R."/>
            <person name="Moran D.A.P."/>
            <person name="Shinohara A."/>
            <person name="Yoshida Y."/>
            <person name="Fujiwara M."/>
            <person name="Mori M."/>
            <person name="Tomita M."/>
            <person name="Arakawa K."/>
        </authorList>
    </citation>
    <scope>NUCLEOTIDE SEQUENCE [LARGE SCALE GENOMIC DNA]</scope>
</reference>
<sequence>MPITRLEYIISDFDEEEGPAVIFDHLLSCNTNDHLVTFHLEGMWPMQFLSSTFIPFFQACKKLKCLKLFIISPTSGIDLLLKSWQENPPESLEKVIIDVSKIDKDDYPILMNLTKEYVPLLELAGLNVRVKLHVRRISYMLEES</sequence>
<keyword evidence="2" id="KW-1185">Reference proteome</keyword>
<proteinExistence type="predicted"/>
<evidence type="ECO:0000313" key="2">
    <source>
        <dbReference type="Proteomes" id="UP000499080"/>
    </source>
</evidence>
<gene>
    <name evidence="1" type="ORF">AVEN_16561_1</name>
</gene>
<evidence type="ECO:0000313" key="1">
    <source>
        <dbReference type="EMBL" id="GBO34873.1"/>
    </source>
</evidence>
<dbReference type="AlphaFoldDB" id="A0A4Y2WB36"/>
<dbReference type="EMBL" id="BGPR01058771">
    <property type="protein sequence ID" value="GBO34873.1"/>
    <property type="molecule type" value="Genomic_DNA"/>
</dbReference>
<name>A0A4Y2WB36_ARAVE</name>
<accession>A0A4Y2WB36</accession>